<feature type="compositionally biased region" description="Polar residues" evidence="12">
    <location>
        <begin position="47"/>
        <end position="59"/>
    </location>
</feature>
<accession>A0A670IGN4</accession>
<evidence type="ECO:0000256" key="2">
    <source>
        <dbReference type="ARBA" id="ARBA00004120"/>
    </source>
</evidence>
<feature type="compositionally biased region" description="Basic and acidic residues" evidence="12">
    <location>
        <begin position="520"/>
        <end position="533"/>
    </location>
</feature>
<reference evidence="13" key="2">
    <citation type="submission" date="2025-08" db="UniProtKB">
        <authorList>
            <consortium name="Ensembl"/>
        </authorList>
    </citation>
    <scope>IDENTIFICATION</scope>
</reference>
<dbReference type="KEGG" id="pmua:114593515"/>
<dbReference type="GO" id="GO:0032391">
    <property type="term" value="C:photoreceptor connecting cilium"/>
    <property type="evidence" value="ECO:0007669"/>
    <property type="project" value="Ensembl"/>
</dbReference>
<comment type="similarity">
    <text evidence="3">Belongs to the FAM161 family.</text>
</comment>
<dbReference type="GO" id="GO:0001917">
    <property type="term" value="C:photoreceptor inner segment"/>
    <property type="evidence" value="ECO:0007669"/>
    <property type="project" value="Ensembl"/>
</dbReference>
<organism evidence="13 14">
    <name type="scientific">Podarcis muralis</name>
    <name type="common">Wall lizard</name>
    <name type="synonym">Lacerta muralis</name>
    <dbReference type="NCBI Taxonomy" id="64176"/>
    <lineage>
        <taxon>Eukaryota</taxon>
        <taxon>Metazoa</taxon>
        <taxon>Chordata</taxon>
        <taxon>Craniata</taxon>
        <taxon>Vertebrata</taxon>
        <taxon>Euteleostomi</taxon>
        <taxon>Lepidosauria</taxon>
        <taxon>Squamata</taxon>
        <taxon>Bifurcata</taxon>
        <taxon>Unidentata</taxon>
        <taxon>Episquamata</taxon>
        <taxon>Laterata</taxon>
        <taxon>Lacertibaenia</taxon>
        <taxon>Lacertidae</taxon>
        <taxon>Podarcis</taxon>
    </lineage>
</organism>
<keyword evidence="7" id="KW-0969">Cilium</keyword>
<name>A0A670IGN4_PODMU</name>
<feature type="compositionally biased region" description="Acidic residues" evidence="12">
    <location>
        <begin position="689"/>
        <end position="710"/>
    </location>
</feature>
<dbReference type="PANTHER" id="PTHR21501">
    <property type="entry name" value="PROTEIN FAM-161"/>
    <property type="match status" value="1"/>
</dbReference>
<evidence type="ECO:0000256" key="10">
    <source>
        <dbReference type="ARBA" id="ARBA00037165"/>
    </source>
</evidence>
<feature type="compositionally biased region" description="Basic and acidic residues" evidence="12">
    <location>
        <begin position="664"/>
        <end position="678"/>
    </location>
</feature>
<keyword evidence="6" id="KW-0175">Coiled coil</keyword>
<keyword evidence="4" id="KW-0963">Cytoplasm</keyword>
<keyword evidence="14" id="KW-1185">Reference proteome</keyword>
<dbReference type="InterPro" id="IPR051655">
    <property type="entry name" value="FAM161"/>
</dbReference>
<evidence type="ECO:0000256" key="9">
    <source>
        <dbReference type="ARBA" id="ARBA00023273"/>
    </source>
</evidence>
<dbReference type="Proteomes" id="UP000472272">
    <property type="component" value="Chromosome 3"/>
</dbReference>
<dbReference type="GeneID" id="114593515"/>
<evidence type="ECO:0000256" key="3">
    <source>
        <dbReference type="ARBA" id="ARBA00006663"/>
    </source>
</evidence>
<proteinExistence type="inferred from homology"/>
<gene>
    <name evidence="13" type="primary">FAM161A</name>
</gene>
<dbReference type="GO" id="GO:0042802">
    <property type="term" value="F:identical protein binding"/>
    <property type="evidence" value="ECO:0007669"/>
    <property type="project" value="Ensembl"/>
</dbReference>
<dbReference type="GO" id="GO:0097431">
    <property type="term" value="C:mitotic spindle pole"/>
    <property type="evidence" value="ECO:0007669"/>
    <property type="project" value="Ensembl"/>
</dbReference>
<dbReference type="GO" id="GO:0000235">
    <property type="term" value="C:astral microtubule"/>
    <property type="evidence" value="ECO:0007669"/>
    <property type="project" value="Ensembl"/>
</dbReference>
<evidence type="ECO:0000256" key="12">
    <source>
        <dbReference type="SAM" id="MobiDB-lite"/>
    </source>
</evidence>
<dbReference type="GO" id="GO:0005813">
    <property type="term" value="C:centrosome"/>
    <property type="evidence" value="ECO:0007669"/>
    <property type="project" value="Ensembl"/>
</dbReference>
<sequence length="740" mass="86144">MDAAHRAALLAASCLHTPVDPRTRAPVALYEREGGRPAPGDGERQDSLSPERQQRSTGQADCRDWIDLSKMYLSNQEYYLKLEELKYAHLETMAKLENMYRNKLYLKDVQPLTNVDVTHSMNDRSWEPSPFQPQNMCKSFSEPDLNNSFHSDLSHISDKELELEENNSENRSLTFGKEQAENSWDGSSLEDYSHCNQSILSKLQTLRKSRRKKKKWSPKITIPEPFQMTIREAKIKQQNIKSKSLIELENNLLKKELEEEAECQKKFRAHPVPAYVFFPLYHDIMQQNEERRKSLRERRQEILLATQKPFQFIEREAQKKEMKKMQLKYVSSPEKKAKVFKAKPVPKFVYSSEINEKLKEEELYRDIRIQMRSEELLRNSSLPNSRLGNRGINKNRQQNHLELTKEVEHKPKTKAKVPDFEILHQKFLKRLQRQKNVKHITACEPFNLCTPNIASNKEKILEDIQMDEEKLKETRWPFASSRAKPQMRSLNANSSPSGCEEPVSPRITESTRRRLQVVRESAEEKRKVEEEKKKNRTKQKERARKLQRLIYTRAEANDPHQSLAQMHKSKFKILRKHEKQRMKEYLQELEEMEERVEKRPLLLEQATQKNARIAAEKHYCGILRELGLCEEFVSKKGETATEMLLQDHSSGGSDILTADGGSDNENKAGDGESEREWESSQLHSAQSCGEEDGDEEEDVEASEEEVDMEAQPDHDGQEAPEYESENSEQAATEKSSDDEG</sequence>
<feature type="region of interest" description="Disordered" evidence="12">
    <location>
        <begin position="645"/>
        <end position="740"/>
    </location>
</feature>
<evidence type="ECO:0000256" key="7">
    <source>
        <dbReference type="ARBA" id="ARBA00023069"/>
    </source>
</evidence>
<evidence type="ECO:0000256" key="5">
    <source>
        <dbReference type="ARBA" id="ARBA00022794"/>
    </source>
</evidence>
<dbReference type="Pfam" id="PF10595">
    <property type="entry name" value="FAM161A_B"/>
    <property type="match status" value="1"/>
</dbReference>
<dbReference type="GO" id="GO:0008017">
    <property type="term" value="F:microtubule binding"/>
    <property type="evidence" value="ECO:0007669"/>
    <property type="project" value="Ensembl"/>
</dbReference>
<evidence type="ECO:0000313" key="13">
    <source>
        <dbReference type="Ensembl" id="ENSPMRP00000010502.1"/>
    </source>
</evidence>
<reference evidence="13" key="3">
    <citation type="submission" date="2025-09" db="UniProtKB">
        <authorList>
            <consortium name="Ensembl"/>
        </authorList>
    </citation>
    <scope>IDENTIFICATION</scope>
</reference>
<comment type="subcellular location">
    <subcellularLocation>
        <location evidence="2">Cytoplasm</location>
        <location evidence="2">Cytoskeleton</location>
        <location evidence="2">Cilium basal body</location>
    </subcellularLocation>
    <subcellularLocation>
        <location evidence="1">Cytoplasm</location>
        <location evidence="1">Cytoskeleton</location>
        <location evidence="1">Microtubule organizing center</location>
        <location evidence="1">Centrosome</location>
        <location evidence="1">Centriole</location>
    </subcellularLocation>
</comment>
<dbReference type="InterPro" id="IPR019579">
    <property type="entry name" value="FAM161A/B"/>
</dbReference>
<dbReference type="GeneTree" id="ENSGT00940000157824"/>
<protein>
    <recommendedName>
        <fullName evidence="11">Protein FAM161A</fullName>
    </recommendedName>
</protein>
<dbReference type="GO" id="GO:0060271">
    <property type="term" value="P:cilium assembly"/>
    <property type="evidence" value="ECO:0007669"/>
    <property type="project" value="Ensembl"/>
</dbReference>
<evidence type="ECO:0000313" key="14">
    <source>
        <dbReference type="Proteomes" id="UP000472272"/>
    </source>
</evidence>
<evidence type="ECO:0000256" key="11">
    <source>
        <dbReference type="ARBA" id="ARBA00039949"/>
    </source>
</evidence>
<dbReference type="PANTHER" id="PTHR21501:SF3">
    <property type="entry name" value="PROTEIN FAM161A"/>
    <property type="match status" value="1"/>
</dbReference>
<dbReference type="OrthoDB" id="2150121at2759"/>
<keyword evidence="5" id="KW-0970">Cilium biogenesis/degradation</keyword>
<feature type="region of interest" description="Disordered" evidence="12">
    <location>
        <begin position="478"/>
        <end position="542"/>
    </location>
</feature>
<keyword evidence="9" id="KW-0966">Cell projection</keyword>
<dbReference type="GO" id="GO:0005654">
    <property type="term" value="C:nucleoplasm"/>
    <property type="evidence" value="ECO:0007669"/>
    <property type="project" value="Ensembl"/>
</dbReference>
<reference evidence="13 14" key="1">
    <citation type="journal article" date="2019" name="Proc. Natl. Acad. Sci. U.S.A.">
        <title>Regulatory changes in pterin and carotenoid genes underlie balanced color polymorphisms in the wall lizard.</title>
        <authorList>
            <person name="Andrade P."/>
            <person name="Pinho C."/>
            <person name="Perez I de Lanuza G."/>
            <person name="Afonso S."/>
            <person name="Brejcha J."/>
            <person name="Rubin C.J."/>
            <person name="Wallerman O."/>
            <person name="Pereira P."/>
            <person name="Sabatino S.J."/>
            <person name="Bellati A."/>
            <person name="Pellitteri-Rosa D."/>
            <person name="Bosakova Z."/>
            <person name="Bunikis I."/>
            <person name="Carretero M.A."/>
            <person name="Feiner N."/>
            <person name="Marsik P."/>
            <person name="Pauperio F."/>
            <person name="Salvi D."/>
            <person name="Soler L."/>
            <person name="While G.M."/>
            <person name="Uller T."/>
            <person name="Font E."/>
            <person name="Andersson L."/>
            <person name="Carneiro M."/>
        </authorList>
    </citation>
    <scope>NUCLEOTIDE SEQUENCE</scope>
</reference>
<evidence type="ECO:0000256" key="8">
    <source>
        <dbReference type="ARBA" id="ARBA00023212"/>
    </source>
</evidence>
<evidence type="ECO:0000256" key="1">
    <source>
        <dbReference type="ARBA" id="ARBA00004114"/>
    </source>
</evidence>
<dbReference type="OMA" id="RENRWPY"/>
<dbReference type="GO" id="GO:0036064">
    <property type="term" value="C:ciliary basal body"/>
    <property type="evidence" value="ECO:0007669"/>
    <property type="project" value="Ensembl"/>
</dbReference>
<feature type="compositionally biased region" description="Polar residues" evidence="12">
    <location>
        <begin position="488"/>
        <end position="497"/>
    </location>
</feature>
<dbReference type="CTD" id="84140"/>
<feature type="compositionally biased region" description="Basic and acidic residues" evidence="12">
    <location>
        <begin position="30"/>
        <end position="46"/>
    </location>
</feature>
<dbReference type="Ensembl" id="ENSPMRT00000011204.1">
    <property type="protein sequence ID" value="ENSPMRP00000010502.1"/>
    <property type="gene ID" value="ENSPMRG00000006987.1"/>
</dbReference>
<evidence type="ECO:0000256" key="6">
    <source>
        <dbReference type="ARBA" id="ARBA00023054"/>
    </source>
</evidence>
<comment type="function">
    <text evidence="10">Involved in ciliogenesis.</text>
</comment>
<keyword evidence="8" id="KW-0206">Cytoskeleton</keyword>
<dbReference type="RefSeq" id="XP_028577755.1">
    <property type="nucleotide sequence ID" value="XM_028721922.1"/>
</dbReference>
<dbReference type="GO" id="GO:0005794">
    <property type="term" value="C:Golgi apparatus"/>
    <property type="evidence" value="ECO:0007669"/>
    <property type="project" value="Ensembl"/>
</dbReference>
<dbReference type="GO" id="GO:0005814">
    <property type="term" value="C:centriole"/>
    <property type="evidence" value="ECO:0007669"/>
    <property type="project" value="UniProtKB-SubCell"/>
</dbReference>
<dbReference type="GO" id="GO:0005829">
    <property type="term" value="C:cytosol"/>
    <property type="evidence" value="ECO:0007669"/>
    <property type="project" value="Ensembl"/>
</dbReference>
<evidence type="ECO:0000256" key="4">
    <source>
        <dbReference type="ARBA" id="ARBA00022490"/>
    </source>
</evidence>
<feature type="region of interest" description="Disordered" evidence="12">
    <location>
        <begin position="23"/>
        <end position="60"/>
    </location>
</feature>
<dbReference type="AlphaFoldDB" id="A0A670IGN4"/>